<dbReference type="Pfam" id="PF24300">
    <property type="entry name" value="KWL1"/>
    <property type="match status" value="1"/>
</dbReference>
<keyword evidence="4" id="KW-0732">Signal</keyword>
<dbReference type="InterPro" id="IPR036908">
    <property type="entry name" value="RlpA-like_sf"/>
</dbReference>
<dbReference type="GO" id="GO:0005576">
    <property type="term" value="C:extracellular region"/>
    <property type="evidence" value="ECO:0007669"/>
    <property type="project" value="UniProtKB-SubCell"/>
</dbReference>
<dbReference type="AlphaFoldDB" id="D8RB75"/>
<dbReference type="Gene3D" id="2.40.40.10">
    <property type="entry name" value="RlpA-like domain"/>
    <property type="match status" value="1"/>
</dbReference>
<dbReference type="InParanoid" id="D8RB75"/>
<name>D8RB75_SELML</name>
<dbReference type="SUPFAM" id="SSF50685">
    <property type="entry name" value="Barwin-like endoglucanases"/>
    <property type="match status" value="1"/>
</dbReference>
<dbReference type="Gramene" id="EFJ30750">
    <property type="protein sequence ID" value="EFJ30750"/>
    <property type="gene ID" value="SELMODRAFT_89776"/>
</dbReference>
<evidence type="ECO:0000256" key="1">
    <source>
        <dbReference type="ARBA" id="ARBA00004613"/>
    </source>
</evidence>
<dbReference type="EMBL" id="GL377575">
    <property type="protein sequence ID" value="EFJ30750.1"/>
    <property type="molecule type" value="Genomic_DNA"/>
</dbReference>
<sequence>MILISSLAGATAQQFSSSCGMTCESTRDCSGGLVCNPISKTCDGDPSASTLSCPIPGCEPAQTFVYSNATAHNPALCFDNTTYQFFNCSPQEQPRNFAAFYFIELEESPTSCNRSTPPRNSELLASMSTGWFANGSSCHREIVITAENGLSVTATVIDQCGSNIGCTADTGFYGPCSPRSLGGTRAVWEALGQTYFDNVLAVTWS</sequence>
<dbReference type="InterPro" id="IPR039271">
    <property type="entry name" value="Kiwellin-like"/>
</dbReference>
<gene>
    <name evidence="5" type="ORF">SELMODRAFT_89776</name>
</gene>
<protein>
    <submittedName>
        <fullName evidence="5">Uncharacterized protein</fullName>
    </submittedName>
</protein>
<dbReference type="PANTHER" id="PTHR33191:SF9">
    <property type="entry name" value="RIPENING-RELATED PROTEIN 2-RELATED"/>
    <property type="match status" value="1"/>
</dbReference>
<reference evidence="5 6" key="1">
    <citation type="journal article" date="2011" name="Science">
        <title>The Selaginella genome identifies genetic changes associated with the evolution of vascular plants.</title>
        <authorList>
            <person name="Banks J.A."/>
            <person name="Nishiyama T."/>
            <person name="Hasebe M."/>
            <person name="Bowman J.L."/>
            <person name="Gribskov M."/>
            <person name="dePamphilis C."/>
            <person name="Albert V.A."/>
            <person name="Aono N."/>
            <person name="Aoyama T."/>
            <person name="Ambrose B.A."/>
            <person name="Ashton N.W."/>
            <person name="Axtell M.J."/>
            <person name="Barker E."/>
            <person name="Barker M.S."/>
            <person name="Bennetzen J.L."/>
            <person name="Bonawitz N.D."/>
            <person name="Chapple C."/>
            <person name="Cheng C."/>
            <person name="Correa L.G."/>
            <person name="Dacre M."/>
            <person name="DeBarry J."/>
            <person name="Dreyer I."/>
            <person name="Elias M."/>
            <person name="Engstrom E.M."/>
            <person name="Estelle M."/>
            <person name="Feng L."/>
            <person name="Finet C."/>
            <person name="Floyd S.K."/>
            <person name="Frommer W.B."/>
            <person name="Fujita T."/>
            <person name="Gramzow L."/>
            <person name="Gutensohn M."/>
            <person name="Harholt J."/>
            <person name="Hattori M."/>
            <person name="Heyl A."/>
            <person name="Hirai T."/>
            <person name="Hiwatashi Y."/>
            <person name="Ishikawa M."/>
            <person name="Iwata M."/>
            <person name="Karol K.G."/>
            <person name="Koehler B."/>
            <person name="Kolukisaoglu U."/>
            <person name="Kubo M."/>
            <person name="Kurata T."/>
            <person name="Lalonde S."/>
            <person name="Li K."/>
            <person name="Li Y."/>
            <person name="Litt A."/>
            <person name="Lyons E."/>
            <person name="Manning G."/>
            <person name="Maruyama T."/>
            <person name="Michael T.P."/>
            <person name="Mikami K."/>
            <person name="Miyazaki S."/>
            <person name="Morinaga S."/>
            <person name="Murata T."/>
            <person name="Mueller-Roeber B."/>
            <person name="Nelson D.R."/>
            <person name="Obara M."/>
            <person name="Oguri Y."/>
            <person name="Olmstead R.G."/>
            <person name="Onodera N."/>
            <person name="Petersen B.L."/>
            <person name="Pils B."/>
            <person name="Prigge M."/>
            <person name="Rensing S.A."/>
            <person name="Riano-Pachon D.M."/>
            <person name="Roberts A.W."/>
            <person name="Sato Y."/>
            <person name="Scheller H.V."/>
            <person name="Schulz B."/>
            <person name="Schulz C."/>
            <person name="Shakirov E.V."/>
            <person name="Shibagaki N."/>
            <person name="Shinohara N."/>
            <person name="Shippen D.E."/>
            <person name="Soerensen I."/>
            <person name="Sotooka R."/>
            <person name="Sugimoto N."/>
            <person name="Sugita M."/>
            <person name="Sumikawa N."/>
            <person name="Tanurdzic M."/>
            <person name="Theissen G."/>
            <person name="Ulvskov P."/>
            <person name="Wakazuki S."/>
            <person name="Weng J.K."/>
            <person name="Willats W.W."/>
            <person name="Wipf D."/>
            <person name="Wolf P.G."/>
            <person name="Yang L."/>
            <person name="Zimmer A.D."/>
            <person name="Zhu Q."/>
            <person name="Mitros T."/>
            <person name="Hellsten U."/>
            <person name="Loque D."/>
            <person name="Otillar R."/>
            <person name="Salamov A."/>
            <person name="Schmutz J."/>
            <person name="Shapiro H."/>
            <person name="Lindquist E."/>
            <person name="Lucas S."/>
            <person name="Rokhsar D."/>
            <person name="Grigoriev I.V."/>
        </authorList>
    </citation>
    <scope>NUCLEOTIDE SEQUENCE [LARGE SCALE GENOMIC DNA]</scope>
</reference>
<evidence type="ECO:0000256" key="3">
    <source>
        <dbReference type="ARBA" id="ARBA00022525"/>
    </source>
</evidence>
<accession>D8RB75</accession>
<organism evidence="6">
    <name type="scientific">Selaginella moellendorffii</name>
    <name type="common">Spikemoss</name>
    <dbReference type="NCBI Taxonomy" id="88036"/>
    <lineage>
        <taxon>Eukaryota</taxon>
        <taxon>Viridiplantae</taxon>
        <taxon>Streptophyta</taxon>
        <taxon>Embryophyta</taxon>
        <taxon>Tracheophyta</taxon>
        <taxon>Lycopodiopsida</taxon>
        <taxon>Selaginellales</taxon>
        <taxon>Selaginellaceae</taxon>
        <taxon>Selaginella</taxon>
    </lineage>
</organism>
<feature type="non-terminal residue" evidence="5">
    <location>
        <position position="205"/>
    </location>
</feature>
<comment type="subcellular location">
    <subcellularLocation>
        <location evidence="1">Secreted</location>
    </subcellularLocation>
</comment>
<dbReference type="PANTHER" id="PTHR33191">
    <property type="entry name" value="RIPENING-RELATED PROTEIN 2-RELATED"/>
    <property type="match status" value="1"/>
</dbReference>
<evidence type="ECO:0000256" key="2">
    <source>
        <dbReference type="ARBA" id="ARBA00005592"/>
    </source>
</evidence>
<dbReference type="HOGENOM" id="CLU_047639_4_1_1"/>
<comment type="similarity">
    <text evidence="2">Belongs to the kiwellin family.</text>
</comment>
<keyword evidence="6" id="KW-1185">Reference proteome</keyword>
<proteinExistence type="inferred from homology"/>
<keyword evidence="3" id="KW-0964">Secreted</keyword>
<dbReference type="CDD" id="cd22270">
    <property type="entry name" value="DPBB_kiwellin-like"/>
    <property type="match status" value="1"/>
</dbReference>
<dbReference type="Proteomes" id="UP000001514">
    <property type="component" value="Unassembled WGS sequence"/>
</dbReference>
<dbReference type="KEGG" id="smo:SELMODRAFT_89776"/>
<evidence type="ECO:0000313" key="5">
    <source>
        <dbReference type="EMBL" id="EFJ30750.1"/>
    </source>
</evidence>
<evidence type="ECO:0000256" key="4">
    <source>
        <dbReference type="ARBA" id="ARBA00022729"/>
    </source>
</evidence>
<evidence type="ECO:0000313" key="6">
    <source>
        <dbReference type="Proteomes" id="UP000001514"/>
    </source>
</evidence>